<dbReference type="Proteomes" id="UP000074119">
    <property type="component" value="Chromosome"/>
</dbReference>
<dbReference type="AlphaFoldDB" id="A0A127M2A2"/>
<proteinExistence type="predicted"/>
<organism evidence="1 2">
    <name type="scientific">Zhongshania aliphaticivorans</name>
    <dbReference type="NCBI Taxonomy" id="1470434"/>
    <lineage>
        <taxon>Bacteria</taxon>
        <taxon>Pseudomonadati</taxon>
        <taxon>Pseudomonadota</taxon>
        <taxon>Gammaproteobacteria</taxon>
        <taxon>Cellvibrionales</taxon>
        <taxon>Spongiibacteraceae</taxon>
        <taxon>Zhongshania</taxon>
    </lineage>
</organism>
<gene>
    <name evidence="1" type="ORF">AZF00_03170</name>
</gene>
<evidence type="ECO:0000313" key="1">
    <source>
        <dbReference type="EMBL" id="AMO67363.1"/>
    </source>
</evidence>
<dbReference type="EMBL" id="CP014544">
    <property type="protein sequence ID" value="AMO67363.1"/>
    <property type="molecule type" value="Genomic_DNA"/>
</dbReference>
<sequence>MKVNFQTFLSRSIWAQHDFIDQAANDLCGLCALVILVQNSHQFFDLLAVAFAHIGVDVNRLFYCGFKQAFQFLIAVFQLPHAVLHTGGRYAIADRVDQLVELLVIAIKLFFVGFDGRIAPHAKLVHMAGIFFREHRCQFRVHQMMAKPVQYGIFEEVATDGTAVRAGSLVARRRTTKMLAGDFGESSAAFPALH</sequence>
<protein>
    <submittedName>
        <fullName evidence="1">Uncharacterized protein</fullName>
    </submittedName>
</protein>
<reference evidence="1 2" key="1">
    <citation type="submission" date="2015-12" db="EMBL/GenBank/DDBJ databases">
        <authorList>
            <person name="Shamseldin A."/>
            <person name="Moawad H."/>
            <person name="Abd El-Rahim W.M."/>
            <person name="Sadowsky M.J."/>
        </authorList>
    </citation>
    <scope>NUCLEOTIDE SEQUENCE [LARGE SCALE GENOMIC DNA]</scope>
    <source>
        <strain evidence="1 2">SM2</strain>
    </source>
</reference>
<dbReference type="STRING" id="1470434.AZF00_03170"/>
<accession>A0A127M2A2</accession>
<evidence type="ECO:0000313" key="2">
    <source>
        <dbReference type="Proteomes" id="UP000074119"/>
    </source>
</evidence>
<name>A0A127M2A2_9GAMM</name>
<dbReference type="KEGG" id="zal:AZF00_03170"/>